<dbReference type="EMBL" id="JBEZNA010000115">
    <property type="protein sequence ID" value="MEU9581374.1"/>
    <property type="molecule type" value="Genomic_DNA"/>
</dbReference>
<feature type="compositionally biased region" description="Low complexity" evidence="1">
    <location>
        <begin position="139"/>
        <end position="155"/>
    </location>
</feature>
<dbReference type="InterPro" id="IPR047763">
    <property type="entry name" value="PG_bind_dom_phiBT1-type"/>
</dbReference>
<reference evidence="2 3" key="1">
    <citation type="submission" date="2024-06" db="EMBL/GenBank/DDBJ databases">
        <title>The Natural Products Discovery Center: Release of the First 8490 Sequenced Strains for Exploring Actinobacteria Biosynthetic Diversity.</title>
        <authorList>
            <person name="Kalkreuter E."/>
            <person name="Kautsar S.A."/>
            <person name="Yang D."/>
            <person name="Bader C.D."/>
            <person name="Teijaro C.N."/>
            <person name="Fluegel L."/>
            <person name="Davis C.M."/>
            <person name="Simpson J.R."/>
            <person name="Lauterbach L."/>
            <person name="Steele A.D."/>
            <person name="Gui C."/>
            <person name="Meng S."/>
            <person name="Li G."/>
            <person name="Viehrig K."/>
            <person name="Ye F."/>
            <person name="Su P."/>
            <person name="Kiefer A.F."/>
            <person name="Nichols A."/>
            <person name="Cepeda A.J."/>
            <person name="Yan W."/>
            <person name="Fan B."/>
            <person name="Jiang Y."/>
            <person name="Adhikari A."/>
            <person name="Zheng C.-J."/>
            <person name="Schuster L."/>
            <person name="Cowan T.M."/>
            <person name="Smanski M.J."/>
            <person name="Chevrette M.G."/>
            <person name="De Carvalho L.P.S."/>
            <person name="Shen B."/>
        </authorList>
    </citation>
    <scope>NUCLEOTIDE SEQUENCE [LARGE SCALE GENOMIC DNA]</scope>
    <source>
        <strain evidence="2 3">NPDC048117</strain>
    </source>
</reference>
<protein>
    <submittedName>
        <fullName evidence="2">Peptidoglycan-binding protein</fullName>
    </submittedName>
</protein>
<comment type="caution">
    <text evidence="2">The sequence shown here is derived from an EMBL/GenBank/DDBJ whole genome shotgun (WGS) entry which is preliminary data.</text>
</comment>
<evidence type="ECO:0000256" key="1">
    <source>
        <dbReference type="SAM" id="MobiDB-lite"/>
    </source>
</evidence>
<proteinExistence type="predicted"/>
<keyword evidence="3" id="KW-1185">Reference proteome</keyword>
<dbReference type="NCBIfam" id="NF038080">
    <property type="entry name" value="PG_bind_siph"/>
    <property type="match status" value="2"/>
</dbReference>
<feature type="compositionally biased region" description="Basic and acidic residues" evidence="1">
    <location>
        <begin position="111"/>
        <end position="121"/>
    </location>
</feature>
<dbReference type="Gene3D" id="1.10.101.10">
    <property type="entry name" value="PGBD-like superfamily/PGBD"/>
    <property type="match status" value="2"/>
</dbReference>
<sequence>MTEPAFEEFDPAGTCDCAGCAHWRRVMPGGAAGSARHPAAARVVTVTAAAATAVTAAPAVAAPAAPAPPAAHRLPDPVAARPAPAPTEPGRGARAGVPQPGGAQASTARDVAQDGEPRTDTEQAGPEQAGPAGAGGSRAGAAHDGPARAGHARSGAARDDVAPVGTAQVRAVPGAGEGPSLRAVSRSEIIERARNWTDAGVPYDMTRNWSDGYRQDCSGFVSMAWNLPGSAWTGNLDDYAERIGKDELRHGDILLLHDPADPQDGSHVVIFGGWTDYTHTRYVGYEQTRPHAVRRVLDYPYPVNADRYVPHRYRALAPEGADGPGSGGPGQEAAGFPGRAYFGPGAGNAHIVRLGRMLAARGGARFGTDAAGPRWTEAHRRATRAFQRAQGWAGEAADGIPGPHTWRLLVTGGGRDIPPAGTPSSHGVTGYPGRAAFRPGARNAYVARLGRQLVRKGYGRHYAVGPGPEWTDADRRAVRAFQRDQGWRGGAADGYPGPETWRRIFS</sequence>
<dbReference type="Gene3D" id="3.90.1720.10">
    <property type="entry name" value="endopeptidase domain like (from Nostoc punctiforme)"/>
    <property type="match status" value="1"/>
</dbReference>
<dbReference type="SUPFAM" id="SSF47090">
    <property type="entry name" value="PGBD-like"/>
    <property type="match status" value="2"/>
</dbReference>
<dbReference type="Proteomes" id="UP001551584">
    <property type="component" value="Unassembled WGS sequence"/>
</dbReference>
<feature type="compositionally biased region" description="Low complexity" evidence="1">
    <location>
        <begin position="76"/>
        <end position="96"/>
    </location>
</feature>
<dbReference type="InterPro" id="IPR036366">
    <property type="entry name" value="PGBDSf"/>
</dbReference>
<dbReference type="SUPFAM" id="SSF54001">
    <property type="entry name" value="Cysteine proteinases"/>
    <property type="match status" value="1"/>
</dbReference>
<feature type="region of interest" description="Disordered" evidence="1">
    <location>
        <begin position="65"/>
        <end position="161"/>
    </location>
</feature>
<feature type="compositionally biased region" description="Low complexity" evidence="1">
    <location>
        <begin position="122"/>
        <end position="131"/>
    </location>
</feature>
<accession>A0ABV3EYT4</accession>
<evidence type="ECO:0000313" key="2">
    <source>
        <dbReference type="EMBL" id="MEU9581374.1"/>
    </source>
</evidence>
<dbReference type="InterPro" id="IPR036365">
    <property type="entry name" value="PGBD-like_sf"/>
</dbReference>
<dbReference type="RefSeq" id="WP_359277941.1">
    <property type="nucleotide sequence ID" value="NZ_JBEZNA010000115.1"/>
</dbReference>
<evidence type="ECO:0000313" key="3">
    <source>
        <dbReference type="Proteomes" id="UP001551584"/>
    </source>
</evidence>
<organism evidence="2 3">
    <name type="scientific">Streptomyces chilikensis</name>
    <dbReference type="NCBI Taxonomy" id="1194079"/>
    <lineage>
        <taxon>Bacteria</taxon>
        <taxon>Bacillati</taxon>
        <taxon>Actinomycetota</taxon>
        <taxon>Actinomycetes</taxon>
        <taxon>Kitasatosporales</taxon>
        <taxon>Streptomycetaceae</taxon>
        <taxon>Streptomyces</taxon>
    </lineage>
</organism>
<dbReference type="InterPro" id="IPR038765">
    <property type="entry name" value="Papain-like_cys_pep_sf"/>
</dbReference>
<feature type="region of interest" description="Disordered" evidence="1">
    <location>
        <begin position="317"/>
        <end position="336"/>
    </location>
</feature>
<name>A0ABV3EYT4_9ACTN</name>
<gene>
    <name evidence="2" type="ORF">AB0D95_29585</name>
</gene>